<dbReference type="EC" id="5.4.99.25" evidence="14"/>
<sequence>MNKKYSPSGVMLYAKTPGITSFSSLWSIKHALGTDKVGHTGTLDSFAEGLLVVLSGSLTHLVPHITGFTKTYRAVVCFGRGTDTLDPGGAVTATGRAPSKEEIETVLPSFTGALLQTPPVYSAVHVGGKRASDMARTGKAVTMESRQVFVYSNTMLDYRAASDSDPCSYALLEIVCSKGTYIRALARDIAQACGTCAHLSALRRTSVGPFKLEDAACVSMLGEFTIDSGIKNDMRFQKERDRLSEKIAADKKKNRVTDPQEVVDDIRSHFRMFTPELASLCGFRCDTLKEEFLRSYLNGRPLSSRMFTKDQGPEKDYIFYNPDEISVFYPDRSFAGIIKINEDYRLSYGFVVPPEKEKKISVFSWDEVSGRAFPVEWLAKGTSVSVGSFDGFHSGHAKLVDGVLAGSGLVSGILMFRKSFRSFDSDYQGDVSTLRQRIDYCAQKGVDFVVVIDFSDEFSRMEGSVFVRKLLSLLNMKRLVEGKDFRCGYKGSLDMESLRKMSVESGFELVCVDNVDFNGERVSSSRIRDSVKKACFADVQKMLLRPFSYDCSGFDWKISKKKSSSDFSWFETESSSEQVLPSDGDYNVVAVLSDGSSEKDPSGLNTLHTVCSVSGGRISLLLPAAGTSERVRTVNFIPAV</sequence>
<evidence type="ECO:0000256" key="2">
    <source>
        <dbReference type="ARBA" id="ARBA00004726"/>
    </source>
</evidence>
<dbReference type="GO" id="GO:0160148">
    <property type="term" value="F:tRNA pseudouridine(55) synthase activity"/>
    <property type="evidence" value="ECO:0007669"/>
    <property type="project" value="UniProtKB-EC"/>
</dbReference>
<comment type="catalytic activity">
    <reaction evidence="1 14">
        <text>uridine(55) in tRNA = pseudouridine(55) in tRNA</text>
        <dbReference type="Rhea" id="RHEA:42532"/>
        <dbReference type="Rhea" id="RHEA-COMP:10101"/>
        <dbReference type="Rhea" id="RHEA-COMP:10102"/>
        <dbReference type="ChEBI" id="CHEBI:65314"/>
        <dbReference type="ChEBI" id="CHEBI:65315"/>
        <dbReference type="EC" id="5.4.99.25"/>
    </reaction>
</comment>
<feature type="domain" description="tRNA pseudouridylate synthase B C-terminal" evidence="17">
    <location>
        <begin position="183"/>
        <end position="220"/>
    </location>
</feature>
<feature type="domain" description="FAD synthetase" evidence="16">
    <location>
        <begin position="380"/>
        <end position="526"/>
    </location>
</feature>
<evidence type="ECO:0000313" key="18">
    <source>
        <dbReference type="EMBL" id="QQA00313.1"/>
    </source>
</evidence>
<dbReference type="CDD" id="cd02573">
    <property type="entry name" value="PseudoU_synth_EcTruB"/>
    <property type="match status" value="1"/>
</dbReference>
<dbReference type="RefSeq" id="WP_198442106.1">
    <property type="nucleotide sequence ID" value="NZ_CBCSHE010000001.1"/>
</dbReference>
<keyword evidence="4" id="KW-0285">Flavoprotein</keyword>
<dbReference type="CDD" id="cd02064">
    <property type="entry name" value="FAD_synthetase_N"/>
    <property type="match status" value="1"/>
</dbReference>
<evidence type="ECO:0000259" key="15">
    <source>
        <dbReference type="Pfam" id="PF01509"/>
    </source>
</evidence>
<evidence type="ECO:0000256" key="6">
    <source>
        <dbReference type="ARBA" id="ARBA00022679"/>
    </source>
</evidence>
<evidence type="ECO:0000256" key="13">
    <source>
        <dbReference type="ARBA" id="ARBA00049494"/>
    </source>
</evidence>
<evidence type="ECO:0000256" key="10">
    <source>
        <dbReference type="ARBA" id="ARBA00022827"/>
    </source>
</evidence>
<dbReference type="NCBIfam" id="TIGR00431">
    <property type="entry name" value="TruB"/>
    <property type="match status" value="1"/>
</dbReference>
<keyword evidence="6" id="KW-0808">Transferase</keyword>
<accession>A0A7T3V4C0</accession>
<dbReference type="InterPro" id="IPR020103">
    <property type="entry name" value="PsdUridine_synth_cat_dom_sf"/>
</dbReference>
<keyword evidence="11" id="KW-0067">ATP-binding</keyword>
<dbReference type="Pfam" id="PF06574">
    <property type="entry name" value="FAD_syn"/>
    <property type="match status" value="1"/>
</dbReference>
<keyword evidence="5" id="KW-0288">FMN</keyword>
<dbReference type="PANTHER" id="PTHR13767">
    <property type="entry name" value="TRNA-PSEUDOURIDINE SYNTHASE"/>
    <property type="match status" value="1"/>
</dbReference>
<comment type="pathway">
    <text evidence="2">Cofactor biosynthesis; FAD biosynthesis; FAD from FMN: step 1/1.</text>
</comment>
<dbReference type="InterPro" id="IPR014780">
    <property type="entry name" value="tRNA_psdUridine_synth_TruB"/>
</dbReference>
<evidence type="ECO:0000256" key="11">
    <source>
        <dbReference type="ARBA" id="ARBA00022840"/>
    </source>
</evidence>
<evidence type="ECO:0000256" key="14">
    <source>
        <dbReference type="HAMAP-Rule" id="MF_01080"/>
    </source>
</evidence>
<dbReference type="GO" id="GO:0009231">
    <property type="term" value="P:riboflavin biosynthetic process"/>
    <property type="evidence" value="ECO:0007669"/>
    <property type="project" value="InterPro"/>
</dbReference>
<dbReference type="GO" id="GO:0005524">
    <property type="term" value="F:ATP binding"/>
    <property type="evidence" value="ECO:0007669"/>
    <property type="project" value="UniProtKB-KW"/>
</dbReference>
<protein>
    <recommendedName>
        <fullName evidence="14">tRNA pseudouridine synthase B</fullName>
        <ecNumber evidence="14">5.4.99.25</ecNumber>
    </recommendedName>
    <alternativeName>
        <fullName evidence="14">tRNA pseudouridine(55) synthase</fullName>
        <shortName evidence="14">Psi55 synthase</shortName>
    </alternativeName>
    <alternativeName>
        <fullName evidence="14">tRNA pseudouridylate synthase</fullName>
    </alternativeName>
    <alternativeName>
        <fullName evidence="14">tRNA-uridine isomerase</fullName>
    </alternativeName>
</protein>
<keyword evidence="10" id="KW-0274">FAD</keyword>
<dbReference type="GO" id="GO:0031119">
    <property type="term" value="P:tRNA pseudouridine synthesis"/>
    <property type="evidence" value="ECO:0007669"/>
    <property type="project" value="UniProtKB-UniRule"/>
</dbReference>
<evidence type="ECO:0000259" key="16">
    <source>
        <dbReference type="Pfam" id="PF06574"/>
    </source>
</evidence>
<evidence type="ECO:0000256" key="3">
    <source>
        <dbReference type="ARBA" id="ARBA00005642"/>
    </source>
</evidence>
<evidence type="ECO:0000256" key="12">
    <source>
        <dbReference type="ARBA" id="ARBA00023235"/>
    </source>
</evidence>
<evidence type="ECO:0000256" key="5">
    <source>
        <dbReference type="ARBA" id="ARBA00022643"/>
    </source>
</evidence>
<dbReference type="InterPro" id="IPR032819">
    <property type="entry name" value="TruB_C"/>
</dbReference>
<dbReference type="GO" id="GO:1990481">
    <property type="term" value="P:mRNA pseudouridine synthesis"/>
    <property type="evidence" value="ECO:0007669"/>
    <property type="project" value="TreeGrafter"/>
</dbReference>
<evidence type="ECO:0000256" key="4">
    <source>
        <dbReference type="ARBA" id="ARBA00022630"/>
    </source>
</evidence>
<dbReference type="SUPFAM" id="SSF55120">
    <property type="entry name" value="Pseudouridine synthase"/>
    <property type="match status" value="1"/>
</dbReference>
<dbReference type="Proteomes" id="UP000595224">
    <property type="component" value="Chromosome"/>
</dbReference>
<dbReference type="InterPro" id="IPR015864">
    <property type="entry name" value="FAD_synthase"/>
</dbReference>
<dbReference type="InterPro" id="IPR002501">
    <property type="entry name" value="PsdUridine_synth_N"/>
</dbReference>
<evidence type="ECO:0000256" key="1">
    <source>
        <dbReference type="ARBA" id="ARBA00000385"/>
    </source>
</evidence>
<dbReference type="GO" id="GO:0003723">
    <property type="term" value="F:RNA binding"/>
    <property type="evidence" value="ECO:0007669"/>
    <property type="project" value="InterPro"/>
</dbReference>
<evidence type="ECO:0000313" key="19">
    <source>
        <dbReference type="Proteomes" id="UP000595224"/>
    </source>
</evidence>
<dbReference type="Pfam" id="PF01509">
    <property type="entry name" value="TruB_N"/>
    <property type="match status" value="1"/>
</dbReference>
<keyword evidence="8" id="KW-0548">Nucleotidyltransferase</keyword>
<feature type="domain" description="Pseudouridine synthase II N-terminal" evidence="15">
    <location>
        <begin position="29"/>
        <end position="182"/>
    </location>
</feature>
<dbReference type="Gene3D" id="3.40.50.620">
    <property type="entry name" value="HUPs"/>
    <property type="match status" value="1"/>
</dbReference>
<organism evidence="18 19">
    <name type="scientific">Treponema peruense</name>
    <dbReference type="NCBI Taxonomy" id="2787628"/>
    <lineage>
        <taxon>Bacteria</taxon>
        <taxon>Pseudomonadati</taxon>
        <taxon>Spirochaetota</taxon>
        <taxon>Spirochaetia</taxon>
        <taxon>Spirochaetales</taxon>
        <taxon>Treponemataceae</taxon>
        <taxon>Treponema</taxon>
    </lineage>
</organism>
<comment type="catalytic activity">
    <reaction evidence="13">
        <text>FMN + ATP + H(+) = FAD + diphosphate</text>
        <dbReference type="Rhea" id="RHEA:17237"/>
        <dbReference type="ChEBI" id="CHEBI:15378"/>
        <dbReference type="ChEBI" id="CHEBI:30616"/>
        <dbReference type="ChEBI" id="CHEBI:33019"/>
        <dbReference type="ChEBI" id="CHEBI:57692"/>
        <dbReference type="ChEBI" id="CHEBI:58210"/>
        <dbReference type="EC" id="2.7.7.2"/>
    </reaction>
</comment>
<evidence type="ECO:0000256" key="7">
    <source>
        <dbReference type="ARBA" id="ARBA00022694"/>
    </source>
</evidence>
<comment type="function">
    <text evidence="14">Responsible for synthesis of pseudouridine from uracil-55 in the psi GC loop of transfer RNAs.</text>
</comment>
<evidence type="ECO:0000259" key="17">
    <source>
        <dbReference type="Pfam" id="PF16198"/>
    </source>
</evidence>
<keyword evidence="7 14" id="KW-0819">tRNA processing</keyword>
<dbReference type="UniPathway" id="UPA00277">
    <property type="reaction ID" value="UER00407"/>
</dbReference>
<reference evidence="18 19" key="1">
    <citation type="submission" date="2020-11" db="EMBL/GenBank/DDBJ databases">
        <title>Treponema Peruensis nv. sp., first commensal Treponema isolated from human feces.</title>
        <authorList>
            <person name="Belkhou C."/>
            <person name="Raes J."/>
        </authorList>
    </citation>
    <scope>NUCLEOTIDE SEQUENCE [LARGE SCALE GENOMIC DNA]</scope>
    <source>
        <strain evidence="18 19">RCC2812</strain>
    </source>
</reference>
<gene>
    <name evidence="14 18" type="primary">truB</name>
    <name evidence="18" type="ORF">IWA51_08505</name>
</gene>
<dbReference type="GO" id="GO:0006747">
    <property type="term" value="P:FAD biosynthetic process"/>
    <property type="evidence" value="ECO:0007669"/>
    <property type="project" value="UniProtKB-UniPathway"/>
</dbReference>
<keyword evidence="9" id="KW-0547">Nucleotide-binding</keyword>
<dbReference type="InterPro" id="IPR014729">
    <property type="entry name" value="Rossmann-like_a/b/a_fold"/>
</dbReference>
<dbReference type="PANTHER" id="PTHR13767:SF2">
    <property type="entry name" value="PSEUDOURIDYLATE SYNTHASE TRUB1"/>
    <property type="match status" value="1"/>
</dbReference>
<dbReference type="HAMAP" id="MF_01080">
    <property type="entry name" value="TruB_bact"/>
    <property type="match status" value="1"/>
</dbReference>
<dbReference type="EMBL" id="CP064936">
    <property type="protein sequence ID" value="QQA00313.1"/>
    <property type="molecule type" value="Genomic_DNA"/>
</dbReference>
<proteinExistence type="inferred from homology"/>
<keyword evidence="12 14" id="KW-0413">Isomerase</keyword>
<feature type="active site" description="Nucleophile" evidence="14">
    <location>
        <position position="44"/>
    </location>
</feature>
<dbReference type="KEGG" id="tper:IWA51_08505"/>
<keyword evidence="19" id="KW-1185">Reference proteome</keyword>
<evidence type="ECO:0000256" key="8">
    <source>
        <dbReference type="ARBA" id="ARBA00022695"/>
    </source>
</evidence>
<comment type="similarity">
    <text evidence="3 14">Belongs to the pseudouridine synthase TruB family. Type 1 subfamily.</text>
</comment>
<dbReference type="GO" id="GO:0003919">
    <property type="term" value="F:FMN adenylyltransferase activity"/>
    <property type="evidence" value="ECO:0007669"/>
    <property type="project" value="UniProtKB-EC"/>
</dbReference>
<evidence type="ECO:0000256" key="9">
    <source>
        <dbReference type="ARBA" id="ARBA00022741"/>
    </source>
</evidence>
<dbReference type="Pfam" id="PF16198">
    <property type="entry name" value="TruB_C_2"/>
    <property type="match status" value="1"/>
</dbReference>
<dbReference type="AlphaFoldDB" id="A0A7T3V4C0"/>
<dbReference type="SUPFAM" id="SSF52374">
    <property type="entry name" value="Nucleotidylyl transferase"/>
    <property type="match status" value="1"/>
</dbReference>
<name>A0A7T3V4C0_9SPIR</name>
<dbReference type="Gene3D" id="3.30.2350.10">
    <property type="entry name" value="Pseudouridine synthase"/>
    <property type="match status" value="1"/>
</dbReference>